<comment type="caution">
    <text evidence="1">The sequence shown here is derived from an EMBL/GenBank/DDBJ whole genome shotgun (WGS) entry which is preliminary data.</text>
</comment>
<evidence type="ECO:0008006" key="3">
    <source>
        <dbReference type="Google" id="ProtNLM"/>
    </source>
</evidence>
<dbReference type="InterPro" id="IPR008928">
    <property type="entry name" value="6-hairpin_glycosidase_sf"/>
</dbReference>
<proteinExistence type="predicted"/>
<dbReference type="RefSeq" id="WP_213020383.1">
    <property type="nucleotide sequence ID" value="NZ_BORJ01000004.1"/>
</dbReference>
<dbReference type="SUPFAM" id="SSF48208">
    <property type="entry name" value="Six-hairpin glycosidases"/>
    <property type="match status" value="1"/>
</dbReference>
<keyword evidence="2" id="KW-1185">Reference proteome</keyword>
<gene>
    <name evidence="1" type="ORF">J6TS1_19550</name>
</gene>
<accession>A0ABQ4KVM1</accession>
<evidence type="ECO:0000313" key="2">
    <source>
        <dbReference type="Proteomes" id="UP000680670"/>
    </source>
</evidence>
<reference evidence="1 2" key="1">
    <citation type="submission" date="2021-03" db="EMBL/GenBank/DDBJ databases">
        <title>Antimicrobial resistance genes in bacteria isolated from Japanese honey, and their potential for conferring macrolide and lincosamide resistance in the American foulbrood pathogen Paenibacillus larvae.</title>
        <authorList>
            <person name="Okamoto M."/>
            <person name="Kumagai M."/>
            <person name="Kanamori H."/>
            <person name="Takamatsu D."/>
        </authorList>
    </citation>
    <scope>NUCLEOTIDE SEQUENCE [LARGE SCALE GENOMIC DNA]</scope>
    <source>
        <strain evidence="1 2">J6TS1</strain>
    </source>
</reference>
<dbReference type="Gene3D" id="1.50.10.20">
    <property type="match status" value="1"/>
</dbReference>
<organism evidence="1 2">
    <name type="scientific">Siminovitchia terrae</name>
    <name type="common">Bacillus terrae</name>
    <dbReference type="NCBI Taxonomy" id="1914933"/>
    <lineage>
        <taxon>Bacteria</taxon>
        <taxon>Bacillati</taxon>
        <taxon>Bacillota</taxon>
        <taxon>Bacilli</taxon>
        <taxon>Bacillales</taxon>
        <taxon>Bacillaceae</taxon>
        <taxon>Siminovitchia</taxon>
    </lineage>
</organism>
<dbReference type="Proteomes" id="UP000680670">
    <property type="component" value="Unassembled WGS sequence"/>
</dbReference>
<dbReference type="EMBL" id="BORJ01000004">
    <property type="protein sequence ID" value="GIN96085.1"/>
    <property type="molecule type" value="Genomic_DNA"/>
</dbReference>
<evidence type="ECO:0000313" key="1">
    <source>
        <dbReference type="EMBL" id="GIN96085.1"/>
    </source>
</evidence>
<name>A0ABQ4KVM1_SIMTE</name>
<protein>
    <recommendedName>
        <fullName evidence="3">Poly(Glycerol-phosphate) alpha-glucosyltransferase</fullName>
    </recommendedName>
</protein>
<sequence>MIRNNMREVEERLEALKKRMDEKLESNDVQLNILSNASTKYVIFLSLGNPEVRAKVVNASGNNCEKVWQKVKKSAIKLIQRSYFDPQWIKLDIVTNVEEWGFPDFEEYIKHVKRNYFRKGIAFDDEFRLALLEQEINGFSLIRSKQGHPQELDEININHYMKYRYNQKFPFYKNYYCNKKIYLFETMAFFDENSEIYELYNGELTTGIRKVHNLECELHNLIKKSASFLVNEVEENGKFEYGYFPCFAKRIPTYNILRHSSTLYAMAEAFEYLGDEEIREGIERGIDYLINNAIVYKEDCAYVVDYANDNEIKLGANAHAILALTKLMQVTNDYQYLELARSLGRGIISMQKEDGGFLHVLEYPSFKIKEAFRIVYYDGEAVFALLRLYDLDRQENWLNKIKDAFDFLIANDYWKYHDHWLSYAANEITMYIPEDQYFIFGLKNCHARLNFIYHRNTTYPTFLELTMAAFKMVRKIEELGKEYLFEYIDKDFLLQTIDKRAEYQRVGFCYPELVMYFKEPGLILNGFFIRHQAFRVRIDDIEHNLSGYIHYLTYRLPELKESKDLTSSSRNHPLL</sequence>